<dbReference type="InterPro" id="IPR036736">
    <property type="entry name" value="ACP-like_sf"/>
</dbReference>
<dbReference type="PROSITE" id="PS50075">
    <property type="entry name" value="CARRIER"/>
    <property type="match status" value="1"/>
</dbReference>
<comment type="caution">
    <text evidence="2">The sequence shown here is derived from an EMBL/GenBank/DDBJ whole genome shotgun (WGS) entry which is preliminary data.</text>
</comment>
<evidence type="ECO:0000259" key="1">
    <source>
        <dbReference type="PROSITE" id="PS50075"/>
    </source>
</evidence>
<dbReference type="InterPro" id="IPR009081">
    <property type="entry name" value="PP-bd_ACP"/>
</dbReference>
<evidence type="ECO:0000313" key="3">
    <source>
        <dbReference type="Proteomes" id="UP000245449"/>
    </source>
</evidence>
<sequence>MERNEILKQVNAIFIDTLDDDDVVIEEITTANDVEEWDSLTHIQLVVAIEKHFKIRFTSKEIQSWNNVGEMLNCIQEKGI</sequence>
<accession>A0A2U1JFY0</accession>
<gene>
    <name evidence="2" type="ORF">DB895_13165</name>
</gene>
<dbReference type="Gene3D" id="1.10.1200.10">
    <property type="entry name" value="ACP-like"/>
    <property type="match status" value="1"/>
</dbReference>
<keyword evidence="3" id="KW-1185">Reference proteome</keyword>
<organism evidence="2 3">
    <name type="scientific">Flavobacterium psychrotolerans</name>
    <dbReference type="NCBI Taxonomy" id="2169410"/>
    <lineage>
        <taxon>Bacteria</taxon>
        <taxon>Pseudomonadati</taxon>
        <taxon>Bacteroidota</taxon>
        <taxon>Flavobacteriia</taxon>
        <taxon>Flavobacteriales</taxon>
        <taxon>Flavobacteriaceae</taxon>
        <taxon>Flavobacterium</taxon>
    </lineage>
</organism>
<protein>
    <submittedName>
        <fullName evidence="2">Acyl carrier protein</fullName>
    </submittedName>
</protein>
<dbReference type="OrthoDB" id="675004at2"/>
<feature type="domain" description="Carrier" evidence="1">
    <location>
        <begin position="1"/>
        <end position="79"/>
    </location>
</feature>
<dbReference type="AlphaFoldDB" id="A0A2U1JFY0"/>
<dbReference type="SUPFAM" id="SSF47336">
    <property type="entry name" value="ACP-like"/>
    <property type="match status" value="1"/>
</dbReference>
<dbReference type="Pfam" id="PF00550">
    <property type="entry name" value="PP-binding"/>
    <property type="match status" value="1"/>
</dbReference>
<dbReference type="RefSeq" id="WP_116725836.1">
    <property type="nucleotide sequence ID" value="NZ_QCZI01000021.1"/>
</dbReference>
<dbReference type="EMBL" id="QCZI01000021">
    <property type="protein sequence ID" value="PWA04052.1"/>
    <property type="molecule type" value="Genomic_DNA"/>
</dbReference>
<name>A0A2U1JFY0_9FLAO</name>
<proteinExistence type="predicted"/>
<evidence type="ECO:0000313" key="2">
    <source>
        <dbReference type="EMBL" id="PWA04052.1"/>
    </source>
</evidence>
<dbReference type="Proteomes" id="UP000245449">
    <property type="component" value="Unassembled WGS sequence"/>
</dbReference>
<reference evidence="2 3" key="1">
    <citation type="submission" date="2018-04" db="EMBL/GenBank/DDBJ databases">
        <title>Flavobacterium sp. nov., isolated from glacier ice.</title>
        <authorList>
            <person name="Liu Q."/>
            <person name="Xin Y.-H."/>
        </authorList>
    </citation>
    <scope>NUCLEOTIDE SEQUENCE [LARGE SCALE GENOMIC DNA]</scope>
    <source>
        <strain evidence="2 3">RB1R5</strain>
    </source>
</reference>